<proteinExistence type="predicted"/>
<organism evidence="2">
    <name type="scientific">Sesamum calycinum</name>
    <dbReference type="NCBI Taxonomy" id="2727403"/>
    <lineage>
        <taxon>Eukaryota</taxon>
        <taxon>Viridiplantae</taxon>
        <taxon>Streptophyta</taxon>
        <taxon>Embryophyta</taxon>
        <taxon>Tracheophyta</taxon>
        <taxon>Spermatophyta</taxon>
        <taxon>Magnoliopsida</taxon>
        <taxon>eudicotyledons</taxon>
        <taxon>Gunneridae</taxon>
        <taxon>Pentapetalae</taxon>
        <taxon>asterids</taxon>
        <taxon>lamiids</taxon>
        <taxon>Lamiales</taxon>
        <taxon>Pedaliaceae</taxon>
        <taxon>Sesamum</taxon>
    </lineage>
</organism>
<reference evidence="2" key="1">
    <citation type="submission" date="2020-06" db="EMBL/GenBank/DDBJ databases">
        <authorList>
            <person name="Li T."/>
            <person name="Hu X."/>
            <person name="Zhang T."/>
            <person name="Song X."/>
            <person name="Zhang H."/>
            <person name="Dai N."/>
            <person name="Sheng W."/>
            <person name="Hou X."/>
            <person name="Wei L."/>
        </authorList>
    </citation>
    <scope>NUCLEOTIDE SEQUENCE</scope>
    <source>
        <strain evidence="2">KEN8</strain>
        <tissue evidence="2">Leaf</tissue>
    </source>
</reference>
<dbReference type="EMBL" id="JACGWM010000007">
    <property type="protein sequence ID" value="KAL0363753.1"/>
    <property type="molecule type" value="Genomic_DNA"/>
</dbReference>
<comment type="caution">
    <text evidence="2">The sequence shown here is derived from an EMBL/GenBank/DDBJ whole genome shotgun (WGS) entry which is preliminary data.</text>
</comment>
<feature type="region of interest" description="Disordered" evidence="1">
    <location>
        <begin position="1"/>
        <end position="40"/>
    </location>
</feature>
<feature type="compositionally biased region" description="Low complexity" evidence="1">
    <location>
        <begin position="15"/>
        <end position="40"/>
    </location>
</feature>
<evidence type="ECO:0000256" key="1">
    <source>
        <dbReference type="SAM" id="MobiDB-lite"/>
    </source>
</evidence>
<dbReference type="AlphaFoldDB" id="A0AAW2Q7M6"/>
<dbReference type="PANTHER" id="PTHR33168">
    <property type="entry name" value="STRESS INDUCED PROTEIN-RELATED"/>
    <property type="match status" value="1"/>
</dbReference>
<sequence length="122" mass="13484">MTHLALSWWPKTTSATTSRRGDGATATATTSDSSSRTDNASTNCCGLSNLVRRLKKRSKMLHPASRQSSLQCRYDPLSYSLNFDTSGSGDLLDEDYYKFYAFSSRFVAAPRTDCQRLVAASH</sequence>
<evidence type="ECO:0000313" key="2">
    <source>
        <dbReference type="EMBL" id="KAL0363753.1"/>
    </source>
</evidence>
<gene>
    <name evidence="2" type="ORF">Scaly_1330500</name>
</gene>
<protein>
    <submittedName>
        <fullName evidence="2">Uncharacterized protein</fullName>
    </submittedName>
</protein>
<name>A0AAW2Q7M6_9LAMI</name>
<reference evidence="2" key="2">
    <citation type="journal article" date="2024" name="Plant">
        <title>Genomic evolution and insights into agronomic trait innovations of Sesamum species.</title>
        <authorList>
            <person name="Miao H."/>
            <person name="Wang L."/>
            <person name="Qu L."/>
            <person name="Liu H."/>
            <person name="Sun Y."/>
            <person name="Le M."/>
            <person name="Wang Q."/>
            <person name="Wei S."/>
            <person name="Zheng Y."/>
            <person name="Lin W."/>
            <person name="Duan Y."/>
            <person name="Cao H."/>
            <person name="Xiong S."/>
            <person name="Wang X."/>
            <person name="Wei L."/>
            <person name="Li C."/>
            <person name="Ma Q."/>
            <person name="Ju M."/>
            <person name="Zhao R."/>
            <person name="Li G."/>
            <person name="Mu C."/>
            <person name="Tian Q."/>
            <person name="Mei H."/>
            <person name="Zhang T."/>
            <person name="Gao T."/>
            <person name="Zhang H."/>
        </authorList>
    </citation>
    <scope>NUCLEOTIDE SEQUENCE</scope>
    <source>
        <strain evidence="2">KEN8</strain>
    </source>
</reference>
<accession>A0AAW2Q7M6</accession>